<dbReference type="Proteomes" id="UP000190449">
    <property type="component" value="Unassembled WGS sequence"/>
</dbReference>
<feature type="domain" description="ABC transporter" evidence="3">
    <location>
        <begin position="9"/>
        <end position="249"/>
    </location>
</feature>
<keyword evidence="6" id="KW-1185">Reference proteome</keyword>
<name>A0A1M6XF96_9BACT</name>
<dbReference type="PANTHER" id="PTHR43230">
    <property type="entry name" value="ABC-TYPE DIPEPTIDE/OLIGOPEPTIDE TRANSPORT SYSTEM, ATPASE COMPONENT"/>
    <property type="match status" value="1"/>
</dbReference>
<reference evidence="6" key="1">
    <citation type="submission" date="2016-11" db="EMBL/GenBank/DDBJ databases">
        <authorList>
            <person name="Varghese N."/>
            <person name="Submissions S."/>
        </authorList>
    </citation>
    <scope>NUCLEOTIDE SEQUENCE [LARGE SCALE GENOMIC DNA]</scope>
    <source>
        <strain evidence="6">UWOS</strain>
    </source>
</reference>
<proteinExistence type="predicted"/>
<dbReference type="Pfam" id="PF00005">
    <property type="entry name" value="ABC_tran"/>
    <property type="match status" value="1"/>
</dbReference>
<dbReference type="InterPro" id="IPR003593">
    <property type="entry name" value="AAA+_ATPase"/>
</dbReference>
<reference evidence="5 7" key="3">
    <citation type="submission" date="2017-02" db="EMBL/GenBank/DDBJ databases">
        <authorList>
            <person name="Peterson S.W."/>
        </authorList>
    </citation>
    <scope>NUCLEOTIDE SEQUENCE [LARGE SCALE GENOMIC DNA]</scope>
    <source>
        <strain evidence="5 7">ATCC 43854</strain>
    </source>
</reference>
<dbReference type="InterPro" id="IPR017871">
    <property type="entry name" value="ABC_transporter-like_CS"/>
</dbReference>
<keyword evidence="2 4" id="KW-0067">ATP-binding</keyword>
<protein>
    <submittedName>
        <fullName evidence="4">Peptide/nickel transport system ATP-binding protein</fullName>
    </submittedName>
</protein>
<organism evidence="4 6">
    <name type="scientific">Fibrobacter intestinalis</name>
    <dbReference type="NCBI Taxonomy" id="28122"/>
    <lineage>
        <taxon>Bacteria</taxon>
        <taxon>Pseudomonadati</taxon>
        <taxon>Fibrobacterota</taxon>
        <taxon>Fibrobacteria</taxon>
        <taxon>Fibrobacterales</taxon>
        <taxon>Fibrobacteraceae</taxon>
        <taxon>Fibrobacter</taxon>
    </lineage>
</organism>
<dbReference type="GO" id="GO:0016887">
    <property type="term" value="F:ATP hydrolysis activity"/>
    <property type="evidence" value="ECO:0007669"/>
    <property type="project" value="InterPro"/>
</dbReference>
<keyword evidence="1" id="KW-0547">Nucleotide-binding</keyword>
<dbReference type="STRING" id="28122.SAMN02745108_02414"/>
<dbReference type="Proteomes" id="UP000184275">
    <property type="component" value="Unassembled WGS sequence"/>
</dbReference>
<dbReference type="RefSeq" id="WP_073305679.1">
    <property type="nucleotide sequence ID" value="NZ_FRAW01000031.1"/>
</dbReference>
<dbReference type="PROSITE" id="PS00211">
    <property type="entry name" value="ABC_TRANSPORTER_1"/>
    <property type="match status" value="1"/>
</dbReference>
<dbReference type="PANTHER" id="PTHR43230:SF3">
    <property type="entry name" value="ABC-TYPE DIPEPTIDE_OLIGOPEPTIDE TRANSPORT SYSTEM, ATPASE COMPONENT"/>
    <property type="match status" value="1"/>
</dbReference>
<dbReference type="PROSITE" id="PS50893">
    <property type="entry name" value="ABC_TRANSPORTER_2"/>
    <property type="match status" value="1"/>
</dbReference>
<dbReference type="InterPro" id="IPR003439">
    <property type="entry name" value="ABC_transporter-like_ATP-bd"/>
</dbReference>
<evidence type="ECO:0000256" key="1">
    <source>
        <dbReference type="ARBA" id="ARBA00022741"/>
    </source>
</evidence>
<gene>
    <name evidence="5" type="ORF">SAMN02745108_02414</name>
    <name evidence="4" type="ORF">SAMN05720469_1315</name>
</gene>
<dbReference type="InterPro" id="IPR027417">
    <property type="entry name" value="P-loop_NTPase"/>
</dbReference>
<evidence type="ECO:0000313" key="6">
    <source>
        <dbReference type="Proteomes" id="UP000184275"/>
    </source>
</evidence>
<reference evidence="4" key="2">
    <citation type="submission" date="2016-11" db="EMBL/GenBank/DDBJ databases">
        <authorList>
            <person name="Jaros S."/>
            <person name="Januszkiewicz K."/>
            <person name="Wedrychowicz H."/>
        </authorList>
    </citation>
    <scope>NUCLEOTIDE SEQUENCE [LARGE SCALE GENOMIC DNA]</scope>
    <source>
        <strain evidence="4">UWOS</strain>
    </source>
</reference>
<accession>A0A1T4QVE6</accession>
<sequence length="270" mass="30435">MQNDKPVVFSAKGVSKTFGAGKNLKTAVDNVTFDIYDEEFISIVGGSGCGKSVLAKIMLGLHKPTTGEFSYRGHEIKNLKEHWNEVQFVFQDPFGCFNQFFTIRSQLEDALNILKDKPSKEEIRQRVDEGLLAVNVKPEDIEGKYPFELSGGQMQRMLLARIFALRPKVLIADEATSMVDACVRANILDYLRKLKDQLKMTVVFVTHDIGLANYVSDRIFIMHDGKIVNQGTPAEVLDHTTEPNTLKLLDDIPEVHKTEWIPNSHRAKKA</sequence>
<dbReference type="EMBL" id="FRAW01000031">
    <property type="protein sequence ID" value="SHL04654.1"/>
    <property type="molecule type" value="Genomic_DNA"/>
</dbReference>
<evidence type="ECO:0000313" key="5">
    <source>
        <dbReference type="EMBL" id="SKA07461.1"/>
    </source>
</evidence>
<dbReference type="SMART" id="SM00382">
    <property type="entry name" value="AAA"/>
    <property type="match status" value="1"/>
</dbReference>
<dbReference type="GO" id="GO:0005524">
    <property type="term" value="F:ATP binding"/>
    <property type="evidence" value="ECO:0007669"/>
    <property type="project" value="UniProtKB-KW"/>
</dbReference>
<evidence type="ECO:0000256" key="2">
    <source>
        <dbReference type="ARBA" id="ARBA00022840"/>
    </source>
</evidence>
<dbReference type="SUPFAM" id="SSF52540">
    <property type="entry name" value="P-loop containing nucleoside triphosphate hydrolases"/>
    <property type="match status" value="1"/>
</dbReference>
<dbReference type="Gene3D" id="3.40.50.300">
    <property type="entry name" value="P-loop containing nucleotide triphosphate hydrolases"/>
    <property type="match status" value="1"/>
</dbReference>
<dbReference type="CDD" id="cd03257">
    <property type="entry name" value="ABC_NikE_OppD_transporters"/>
    <property type="match status" value="1"/>
</dbReference>
<dbReference type="EMBL" id="FUWU01000054">
    <property type="protein sequence ID" value="SKA07461.1"/>
    <property type="molecule type" value="Genomic_DNA"/>
</dbReference>
<accession>A0A1M6XF96</accession>
<dbReference type="AlphaFoldDB" id="A0A1M6XF96"/>
<evidence type="ECO:0000313" key="7">
    <source>
        <dbReference type="Proteomes" id="UP000190449"/>
    </source>
</evidence>
<evidence type="ECO:0000313" key="4">
    <source>
        <dbReference type="EMBL" id="SHL04654.1"/>
    </source>
</evidence>
<evidence type="ECO:0000259" key="3">
    <source>
        <dbReference type="PROSITE" id="PS50893"/>
    </source>
</evidence>